<feature type="domain" description="Ubiquitin-like protease family profile" evidence="5">
    <location>
        <begin position="644"/>
        <end position="806"/>
    </location>
</feature>
<dbReference type="Pfam" id="PF26133">
    <property type="entry name" value="DUF8039"/>
    <property type="match status" value="2"/>
</dbReference>
<keyword evidence="3" id="KW-0378">Hydrolase</keyword>
<evidence type="ECO:0000313" key="6">
    <source>
        <dbReference type="EMBL" id="KAF7152892.1"/>
    </source>
</evidence>
<proteinExistence type="inferred from homology"/>
<dbReference type="AlphaFoldDB" id="A0A834LW36"/>
<dbReference type="Pfam" id="PF03004">
    <property type="entry name" value="Transposase_24"/>
    <property type="match status" value="1"/>
</dbReference>
<reference evidence="6" key="1">
    <citation type="submission" date="2019-11" db="EMBL/GenBank/DDBJ databases">
        <authorList>
            <person name="Liu Y."/>
            <person name="Hou J."/>
            <person name="Li T.-Q."/>
            <person name="Guan C.-H."/>
            <person name="Wu X."/>
            <person name="Wu H.-Z."/>
            <person name="Ling F."/>
            <person name="Zhang R."/>
            <person name="Shi X.-G."/>
            <person name="Ren J.-P."/>
            <person name="Chen E.-F."/>
            <person name="Sun J.-M."/>
        </authorList>
    </citation>
    <scope>NUCLEOTIDE SEQUENCE</scope>
    <source>
        <strain evidence="6">Adult_tree_wgs_1</strain>
        <tissue evidence="6">Leaves</tissue>
    </source>
</reference>
<feature type="compositionally biased region" description="Basic residues" evidence="4">
    <location>
        <begin position="20"/>
        <end position="33"/>
    </location>
</feature>
<keyword evidence="7" id="KW-1185">Reference proteome</keyword>
<evidence type="ECO:0000256" key="4">
    <source>
        <dbReference type="SAM" id="MobiDB-lite"/>
    </source>
</evidence>
<dbReference type="Pfam" id="PF02902">
    <property type="entry name" value="Peptidase_C48"/>
    <property type="match status" value="1"/>
</dbReference>
<feature type="compositionally biased region" description="Acidic residues" evidence="4">
    <location>
        <begin position="1"/>
        <end position="14"/>
    </location>
</feature>
<feature type="region of interest" description="Disordered" evidence="4">
    <location>
        <begin position="467"/>
        <end position="492"/>
    </location>
</feature>
<name>A0A834LW36_RHOSS</name>
<feature type="region of interest" description="Disordered" evidence="4">
    <location>
        <begin position="339"/>
        <end position="378"/>
    </location>
</feature>
<dbReference type="PANTHER" id="PTHR33018">
    <property type="entry name" value="OS10G0338966 PROTEIN-RELATED"/>
    <property type="match status" value="1"/>
</dbReference>
<dbReference type="SUPFAM" id="SSF54001">
    <property type="entry name" value="Cysteine proteinases"/>
    <property type="match status" value="1"/>
</dbReference>
<evidence type="ECO:0000259" key="5">
    <source>
        <dbReference type="PROSITE" id="PS50600"/>
    </source>
</evidence>
<dbReference type="OrthoDB" id="1869436at2759"/>
<dbReference type="PANTHER" id="PTHR33018:SF31">
    <property type="entry name" value="TRANSPOSASE, PTTA_EN_SPM, PLANT"/>
    <property type="match status" value="1"/>
</dbReference>
<dbReference type="InterPro" id="IPR038765">
    <property type="entry name" value="Papain-like_cys_pep_sf"/>
</dbReference>
<dbReference type="GO" id="GO:0008234">
    <property type="term" value="F:cysteine-type peptidase activity"/>
    <property type="evidence" value="ECO:0007669"/>
    <property type="project" value="InterPro"/>
</dbReference>
<organism evidence="6 7">
    <name type="scientific">Rhododendron simsii</name>
    <name type="common">Sims's rhododendron</name>
    <dbReference type="NCBI Taxonomy" id="118357"/>
    <lineage>
        <taxon>Eukaryota</taxon>
        <taxon>Viridiplantae</taxon>
        <taxon>Streptophyta</taxon>
        <taxon>Embryophyta</taxon>
        <taxon>Tracheophyta</taxon>
        <taxon>Spermatophyta</taxon>
        <taxon>Magnoliopsida</taxon>
        <taxon>eudicotyledons</taxon>
        <taxon>Gunneridae</taxon>
        <taxon>Pentapetalae</taxon>
        <taxon>asterids</taxon>
        <taxon>Ericales</taxon>
        <taxon>Ericaceae</taxon>
        <taxon>Ericoideae</taxon>
        <taxon>Rhodoreae</taxon>
        <taxon>Rhododendron</taxon>
    </lineage>
</organism>
<evidence type="ECO:0000256" key="2">
    <source>
        <dbReference type="ARBA" id="ARBA00022670"/>
    </source>
</evidence>
<evidence type="ECO:0000256" key="1">
    <source>
        <dbReference type="ARBA" id="ARBA00005234"/>
    </source>
</evidence>
<comment type="caution">
    <text evidence="6">The sequence shown here is derived from an EMBL/GenBank/DDBJ whole genome shotgun (WGS) entry which is preliminary data.</text>
</comment>
<dbReference type="EMBL" id="WJXA01000001">
    <property type="protein sequence ID" value="KAF7152892.1"/>
    <property type="molecule type" value="Genomic_DNA"/>
</dbReference>
<feature type="region of interest" description="Disordered" evidence="4">
    <location>
        <begin position="1"/>
        <end position="39"/>
    </location>
</feature>
<evidence type="ECO:0000256" key="3">
    <source>
        <dbReference type="ARBA" id="ARBA00022801"/>
    </source>
</evidence>
<dbReference type="GO" id="GO:0006508">
    <property type="term" value="P:proteolysis"/>
    <property type="evidence" value="ECO:0007669"/>
    <property type="project" value="UniProtKB-KW"/>
</dbReference>
<dbReference type="InterPro" id="IPR058352">
    <property type="entry name" value="DUF8039"/>
</dbReference>
<comment type="similarity">
    <text evidence="1">Belongs to the peptidase C48 family.</text>
</comment>
<sequence length="903" mass="102533">MRMGSSDDEQQGNEEDLKASPKKQQSKTRKRRGSTTLPDIIKAKSSGVKKVIQYNEKGQPMGVNRAKYASYLGVLARTLVPISYHNWFKVTPQLKDKLWSSVEAAFDVDKNTEKQVLSSICEKWRTFKGTLSRHIRNNSSDLELLSKPPEKYRFIEQKDWELFLKHRLSKEFMEESEEQRGRQSFNKYPCRLSRKGYIGLEEELKKKNPVNQKFDRSFMWKKGRQNKKGKYNNEEVAQQVAKIDEVTKQVDEGVLITQGSNDILTMALGREHSGRVRCVGPHVTPSAYFHMPRRGNHSSCEEKQKSLEVMLNQVQAQLDALRGHTPYIPQFEHIDSDNWRSDDIGISPQGDPIVTETRTRTKDDLPPPNQNPKAKKSKQCKLAVGSIENIVAHGTMYETVSNDEAMHTQLGDSNVRVTVDFVIVPYAHLPIPVPESVTLVGEAIGYQVAWPKNLVLVDDEAMPKHLPKQNKLRTKSDLPHPNPNPKGKKSKQCKLAVGSIENIVAHGRMYERVSSDETIHTLPLGELNVRVCVDFVIIPHALLPIPIPGDATSVGEAVGYELAWPKNLVLVNDEGASKHLSKQTNKRAPEHVQVSANEATSKNVDSDKYLESIQLFASYAALMEYEDTMFIILEKGIFGVELDFSLTREDMEFICQSKALSLSCIMLYISYLHVAIKETNLDTRFLFVNPSIISGKFKAGEVSKATMLSNRLQEAKAGQLVFVPYNFEYHWMLAVIDLSSAIIYYFDSIYSKINVNLQLIIETALKIYDSSKGNRRRNPDWKVVKCPKQPAEVECGFYVMRFMKDVIRDPSILNNRDFGGKMIYTKTEIDETRVEWINCVFSRSQSARSRQFGVVAWNASCFNVIPVLCRIDFVSVAAVWCCFLFHMLDDAMFSGPINEDHVG</sequence>
<dbReference type="PROSITE" id="PS50600">
    <property type="entry name" value="ULP_PROTEASE"/>
    <property type="match status" value="1"/>
</dbReference>
<keyword evidence="2" id="KW-0645">Protease</keyword>
<dbReference type="Gene3D" id="3.40.395.10">
    <property type="entry name" value="Adenoviral Proteinase, Chain A"/>
    <property type="match status" value="1"/>
</dbReference>
<dbReference type="InterPro" id="IPR003653">
    <property type="entry name" value="Peptidase_C48_C"/>
</dbReference>
<evidence type="ECO:0000313" key="7">
    <source>
        <dbReference type="Proteomes" id="UP000626092"/>
    </source>
</evidence>
<dbReference type="Proteomes" id="UP000626092">
    <property type="component" value="Unassembled WGS sequence"/>
</dbReference>
<gene>
    <name evidence="6" type="ORF">RHSIM_Rhsim01G0127800</name>
</gene>
<dbReference type="InterPro" id="IPR004252">
    <property type="entry name" value="Probable_transposase_24"/>
</dbReference>
<protein>
    <recommendedName>
        <fullName evidence="5">Ubiquitin-like protease family profile domain-containing protein</fullName>
    </recommendedName>
</protein>
<accession>A0A834LW36</accession>